<organism evidence="10 11">
    <name type="scientific">Nelumbo nucifera</name>
    <name type="common">Sacred lotus</name>
    <dbReference type="NCBI Taxonomy" id="4432"/>
    <lineage>
        <taxon>Eukaryota</taxon>
        <taxon>Viridiplantae</taxon>
        <taxon>Streptophyta</taxon>
        <taxon>Embryophyta</taxon>
        <taxon>Tracheophyta</taxon>
        <taxon>Spermatophyta</taxon>
        <taxon>Magnoliopsida</taxon>
        <taxon>Proteales</taxon>
        <taxon>Nelumbonaceae</taxon>
        <taxon>Nelumbo</taxon>
    </lineage>
</organism>
<feature type="compositionally biased region" description="Low complexity" evidence="7">
    <location>
        <begin position="141"/>
        <end position="157"/>
    </location>
</feature>
<keyword evidence="5" id="KW-0804">Transcription</keyword>
<keyword evidence="4" id="KW-0805">Transcription regulation</keyword>
<evidence type="ECO:0000256" key="2">
    <source>
        <dbReference type="ARBA" id="ARBA00022771"/>
    </source>
</evidence>
<dbReference type="PROSITE" id="PS50158">
    <property type="entry name" value="ZF_CCHC"/>
    <property type="match status" value="1"/>
</dbReference>
<dbReference type="GO" id="GO:0140566">
    <property type="term" value="F:histone reader activity"/>
    <property type="evidence" value="ECO:0007669"/>
    <property type="project" value="InterPro"/>
</dbReference>
<feature type="compositionally biased region" description="Basic and acidic residues" evidence="7">
    <location>
        <begin position="637"/>
        <end position="646"/>
    </location>
</feature>
<dbReference type="InterPro" id="IPR056280">
    <property type="entry name" value="AIPP2-like_SPOC"/>
</dbReference>
<feature type="compositionally biased region" description="Basic and acidic residues" evidence="7">
    <location>
        <begin position="447"/>
        <end position="457"/>
    </location>
</feature>
<keyword evidence="10" id="KW-1185">Reference proteome</keyword>
<feature type="compositionally biased region" description="Polar residues" evidence="7">
    <location>
        <begin position="842"/>
        <end position="859"/>
    </location>
</feature>
<dbReference type="RefSeq" id="XP_019055483.1">
    <property type="nucleotide sequence ID" value="XM_019199938.1"/>
</dbReference>
<evidence type="ECO:0000259" key="9">
    <source>
        <dbReference type="PROSITE" id="PS50158"/>
    </source>
</evidence>
<feature type="compositionally biased region" description="Polar residues" evidence="7">
    <location>
        <begin position="655"/>
        <end position="702"/>
    </location>
</feature>
<protein>
    <submittedName>
        <fullName evidence="11">Uncharacterized protein LOC104610357 isoform X7</fullName>
    </submittedName>
</protein>
<feature type="region of interest" description="Disordered" evidence="7">
    <location>
        <begin position="589"/>
        <end position="703"/>
    </location>
</feature>
<feature type="compositionally biased region" description="Polar residues" evidence="7">
    <location>
        <begin position="354"/>
        <end position="367"/>
    </location>
</feature>
<dbReference type="InterPro" id="IPR036875">
    <property type="entry name" value="Znf_CCHC_sf"/>
</dbReference>
<dbReference type="InterPro" id="IPR001878">
    <property type="entry name" value="Znf_CCHC"/>
</dbReference>
<feature type="domain" description="PHD-type" evidence="8">
    <location>
        <begin position="478"/>
        <end position="529"/>
    </location>
</feature>
<gene>
    <name evidence="11" type="primary">LOC104610357</name>
</gene>
<evidence type="ECO:0000259" key="8">
    <source>
        <dbReference type="PROSITE" id="PS50016"/>
    </source>
</evidence>
<reference evidence="11" key="1">
    <citation type="submission" date="2025-08" db="UniProtKB">
        <authorList>
            <consortium name="RefSeq"/>
        </authorList>
    </citation>
    <scope>IDENTIFICATION</scope>
</reference>
<evidence type="ECO:0000256" key="4">
    <source>
        <dbReference type="ARBA" id="ARBA00023015"/>
    </source>
</evidence>
<dbReference type="GO" id="GO:0003676">
    <property type="term" value="F:nucleic acid binding"/>
    <property type="evidence" value="ECO:0007669"/>
    <property type="project" value="InterPro"/>
</dbReference>
<evidence type="ECO:0000313" key="10">
    <source>
        <dbReference type="Proteomes" id="UP000189703"/>
    </source>
</evidence>
<dbReference type="PANTHER" id="PTHR33304:SF9">
    <property type="entry name" value="RING_FYVE_PHD ZINC FINGER SUPERFAMILY PROTEIN"/>
    <property type="match status" value="1"/>
</dbReference>
<dbReference type="Proteomes" id="UP000189703">
    <property type="component" value="Unplaced"/>
</dbReference>
<feature type="compositionally biased region" description="Polar residues" evidence="7">
    <location>
        <begin position="614"/>
        <end position="624"/>
    </location>
</feature>
<feature type="compositionally biased region" description="Low complexity" evidence="7">
    <location>
        <begin position="797"/>
        <end position="808"/>
    </location>
</feature>
<evidence type="ECO:0000256" key="5">
    <source>
        <dbReference type="ARBA" id="ARBA00023163"/>
    </source>
</evidence>
<dbReference type="PROSITE" id="PS50016">
    <property type="entry name" value="ZF_PHD_2"/>
    <property type="match status" value="1"/>
</dbReference>
<dbReference type="Gene3D" id="3.30.40.10">
    <property type="entry name" value="Zinc/RING finger domain, C3HC4 (zinc finger)"/>
    <property type="match status" value="1"/>
</dbReference>
<feature type="region of interest" description="Disordered" evidence="7">
    <location>
        <begin position="133"/>
        <end position="160"/>
    </location>
</feature>
<dbReference type="GO" id="GO:0034244">
    <property type="term" value="P:negative regulation of transcription elongation by RNA polymerase II"/>
    <property type="evidence" value="ECO:0007669"/>
    <property type="project" value="InterPro"/>
</dbReference>
<dbReference type="OrthoDB" id="787137at2759"/>
<feature type="compositionally biased region" description="Polar residues" evidence="7">
    <location>
        <begin position="873"/>
        <end position="908"/>
    </location>
</feature>
<keyword evidence="3" id="KW-0862">Zinc</keyword>
<keyword evidence="1" id="KW-0479">Metal-binding</keyword>
<feature type="region of interest" description="Disordered" evidence="7">
    <location>
        <begin position="1093"/>
        <end position="1116"/>
    </location>
</feature>
<accession>A0A1U8Q9L0</accession>
<dbReference type="SMART" id="SM00249">
    <property type="entry name" value="PHD"/>
    <property type="match status" value="1"/>
</dbReference>
<feature type="compositionally biased region" description="Polar residues" evidence="7">
    <location>
        <begin position="817"/>
        <end position="829"/>
    </location>
</feature>
<feature type="compositionally biased region" description="Polar residues" evidence="7">
    <location>
        <begin position="433"/>
        <end position="444"/>
    </location>
</feature>
<dbReference type="SUPFAM" id="SSF57756">
    <property type="entry name" value="Retrovirus zinc finger-like domains"/>
    <property type="match status" value="1"/>
</dbReference>
<feature type="region of interest" description="Disordered" evidence="7">
    <location>
        <begin position="791"/>
        <end position="927"/>
    </location>
</feature>
<evidence type="ECO:0000256" key="3">
    <source>
        <dbReference type="ARBA" id="ARBA00022833"/>
    </source>
</evidence>
<evidence type="ECO:0000256" key="6">
    <source>
        <dbReference type="PROSITE-ProRule" id="PRU00047"/>
    </source>
</evidence>
<dbReference type="GO" id="GO:0008270">
    <property type="term" value="F:zinc ion binding"/>
    <property type="evidence" value="ECO:0007669"/>
    <property type="project" value="UniProtKB-KW"/>
</dbReference>
<feature type="region of interest" description="Disordered" evidence="7">
    <location>
        <begin position="334"/>
        <end position="397"/>
    </location>
</feature>
<dbReference type="SUPFAM" id="SSF57903">
    <property type="entry name" value="FYVE/PHD zinc finger"/>
    <property type="match status" value="1"/>
</dbReference>
<name>A0A1U8Q9L0_NELNU</name>
<dbReference type="InterPro" id="IPR011011">
    <property type="entry name" value="Znf_FYVE_PHD"/>
</dbReference>
<dbReference type="Pfam" id="PF00628">
    <property type="entry name" value="PHD"/>
    <property type="match status" value="1"/>
</dbReference>
<keyword evidence="2 6" id="KW-0863">Zinc-finger</keyword>
<feature type="domain" description="CCHC-type" evidence="9">
    <location>
        <begin position="955"/>
        <end position="970"/>
    </location>
</feature>
<evidence type="ECO:0000313" key="11">
    <source>
        <dbReference type="RefSeq" id="XP_019055483.1"/>
    </source>
</evidence>
<evidence type="ECO:0000256" key="7">
    <source>
        <dbReference type="SAM" id="MobiDB-lite"/>
    </source>
</evidence>
<feature type="region of interest" description="Disordered" evidence="7">
    <location>
        <begin position="421"/>
        <end position="470"/>
    </location>
</feature>
<dbReference type="InterPro" id="IPR019787">
    <property type="entry name" value="Znf_PHD-finger"/>
</dbReference>
<dbReference type="InterPro" id="IPR049914">
    <property type="entry name" value="PHD1-3/5-6"/>
</dbReference>
<dbReference type="PANTHER" id="PTHR33304">
    <property type="match status" value="1"/>
</dbReference>
<evidence type="ECO:0000256" key="1">
    <source>
        <dbReference type="ARBA" id="ARBA00022723"/>
    </source>
</evidence>
<sequence>MTRRKERAIKELYDVTEKIAQPEITPVLKGSCRIQGPVDEAEHDNQKNTGSFEAQKGFGRHYPSGEDRMRAGSGTCNVCATPCSSCMHFNQAASFMESRPEFSDETSRGKAVSRCSFNDGEVICPFKRSSRAYNDRQPTASETSNLLSTSSSHDSISGNADSKATLRTFDVSYASEDVDMLLKSSSGGTSGDDQPILKSQSIVDQTGITSSHSHFASDLGQRTLSNQDEEQKVLECHGDNISCVSRANDANVQLVNLNMDIDRKNVSCSSASFNSFPQEGIRKALNIENALSCVADLHCEIQDSENNTRRPNIVTMESVQKSLNFVASVVPTRKSDSLEMPSSKDVYPSRVSPKVQSPYSHSQSGNSVYHEADVKDLEENSSSHAQGEPSECSTEHVEASLTKSNSFLASVKIYPCLEGETNLDNSRDPSAETVKSSDQNQNVEKSCASREVPDMHEPALQSEPVDDSAGSDIVEDDVKVCDICGDAGREELLAFCSRCSDGAEHTYCMQVMLDKVPEGDWLCEECKIKEETENQKQDKVEIVLGSSKAPYLNEKTQNPGGIDTVSSKVSLKLDVKETDTEGNRITKVSSSSFGSVKRHSDNLEAASPAKRQMLETSVASPKTSSPDKKPVLLSRESSFKSLDKGKVKTPHQLGLPSSHSANSSHENVHSPTTGPSSSKNQSQLQSPRGNLLKSNSFNTLNSKPKVKLVQEDVSQKKKVARDTVINDAKKEGPVRMIGKSISFKTPSSGRFNVTESKVKMLSHNLSCVEELKGLKQAKEWGLIERKNSFKSDRPLISSPTAVSSVSTPKTDQKVTSRGETTSSLTSATNCRDMKSVQADGKLNTSAKPTSLANKGSENRNVLAGSSEVKRQSVVGTPSSNGRCSSTEQKPIQVSTQDGTTSSSWTADKSWSKHDAVPHDGLPQSPESLNQDAKARELFPTGRPKQGVSVGGQSIRCHKCKELGHTAQSCPVTKVSVFEASAEKSSKEVTGKSFKLKEAVKAIMLKPPGMSRKNRLPEWLDELSMSSADLSCEVSKDQLPTTSNCSRNLNSGEVTNDDGQEIVRSSAADISKTTTVNNLKQDILKSTEATCSPRGASDVTISPISLDENKPSSSITDLPRVESSVAIPSRISAIPEHDYIWQGGFEVQRSGILADLCDGIQAYLSTCASPKIPEVVKKLPRKVLLEEVPRLSTWPRQFDENRATEDNVALYFFAKDLESYERYYKGLLDKMIKNDLALKGNFNGIELLIFPSNQLPEKSQRWNMLFFLWGVFRGRRSNCSEQILGAQKKVSRSNPDVTIAYQGFAAGVTSVSQKVYLPGHKEDPNPLPSVMPAFTGSSSGMEVSKSMASMELPFISSSGKLNGNGNCDSNMSSIDYKNLSSQTNFNQHGNGLDSDPLSRLPIINVQLSTEKKVNSNTLKEQTDLEGGQEVKVQSCLPATRQNGNLYKGKMVPMHLDNSLDRENSSSCSCKTPPFATSAQGLGGLRVKDEEKIQDKMQDGIKDEVRVQKKMKSEECFMDIKTTLKSEIQSDQKDKEHGGWEFNSKKQLHMNSALMIPQVPGETLSSRSQETTWMEKECMITNGESELKKTKRCSSVVYDCNSSSDQSSFSEKFLPQVCDMGTGFSITEQQQQQQQQFNGSYEAVENLRATERHFFPIDLGPAKDCKSRGTLEPLQVLSSTNEDIMGSEVPNLELALGAEKRPRKQAIFPWLVGIADKRNNRDKFPDPVTNNNDDDVSASLSLSLAFPFSNKEQTVKPVSKTEQLLPDARHVNTSLFLFGGFSDA</sequence>
<dbReference type="InterPro" id="IPR001965">
    <property type="entry name" value="Znf_PHD"/>
</dbReference>
<dbReference type="GeneID" id="104610357"/>
<proteinExistence type="predicted"/>
<dbReference type="Pfam" id="PF23121">
    <property type="entry name" value="SPOC_AIPP2"/>
    <property type="match status" value="1"/>
</dbReference>
<dbReference type="InterPro" id="IPR013083">
    <property type="entry name" value="Znf_RING/FYVE/PHD"/>
</dbReference>